<reference evidence="1 2" key="1">
    <citation type="submission" date="2021-12" db="EMBL/GenBank/DDBJ databases">
        <title>Discovery of the Pendulisporaceae a myxobacterial family with distinct sporulation behavior and unique specialized metabolism.</title>
        <authorList>
            <person name="Garcia R."/>
            <person name="Popoff A."/>
            <person name="Bader C.D."/>
            <person name="Loehr J."/>
            <person name="Walesch S."/>
            <person name="Walt C."/>
            <person name="Boldt J."/>
            <person name="Bunk B."/>
            <person name="Haeckl F.J.F.P.J."/>
            <person name="Gunesch A.P."/>
            <person name="Birkelbach J."/>
            <person name="Nuebel U."/>
            <person name="Pietschmann T."/>
            <person name="Bach T."/>
            <person name="Mueller R."/>
        </authorList>
    </citation>
    <scope>NUCLEOTIDE SEQUENCE [LARGE SCALE GENOMIC DNA]</scope>
    <source>
        <strain evidence="1 2">MSr11954</strain>
    </source>
</reference>
<organism evidence="1 2">
    <name type="scientific">Pendulispora albinea</name>
    <dbReference type="NCBI Taxonomy" id="2741071"/>
    <lineage>
        <taxon>Bacteria</taxon>
        <taxon>Pseudomonadati</taxon>
        <taxon>Myxococcota</taxon>
        <taxon>Myxococcia</taxon>
        <taxon>Myxococcales</taxon>
        <taxon>Sorangiineae</taxon>
        <taxon>Pendulisporaceae</taxon>
        <taxon>Pendulispora</taxon>
    </lineage>
</organism>
<proteinExistence type="predicted"/>
<protein>
    <submittedName>
        <fullName evidence="1">Uncharacterized protein</fullName>
    </submittedName>
</protein>
<dbReference type="Proteomes" id="UP001370348">
    <property type="component" value="Chromosome"/>
</dbReference>
<keyword evidence="2" id="KW-1185">Reference proteome</keyword>
<dbReference type="EMBL" id="CP089984">
    <property type="protein sequence ID" value="WXB11894.1"/>
    <property type="molecule type" value="Genomic_DNA"/>
</dbReference>
<dbReference type="RefSeq" id="WP_394821509.1">
    <property type="nucleotide sequence ID" value="NZ_CP089984.1"/>
</dbReference>
<gene>
    <name evidence="1" type="ORF">LZC94_29060</name>
</gene>
<name>A0ABZ2LQL4_9BACT</name>
<accession>A0ABZ2LQL4</accession>
<sequence length="49" mass="5604">MTLALVAVSFDILRYLRRNIQDDKRHGAITFHGAAQQLRFVDGHGDDQH</sequence>
<evidence type="ECO:0000313" key="2">
    <source>
        <dbReference type="Proteomes" id="UP001370348"/>
    </source>
</evidence>
<evidence type="ECO:0000313" key="1">
    <source>
        <dbReference type="EMBL" id="WXB11894.1"/>
    </source>
</evidence>